<name>A0A0W0YYW5_LEGSP</name>
<dbReference type="PROSITE" id="PS51278">
    <property type="entry name" value="GATASE_TYPE_2"/>
    <property type="match status" value="1"/>
</dbReference>
<evidence type="ECO:0000313" key="3">
    <source>
        <dbReference type="EMBL" id="KTD61702.1"/>
    </source>
</evidence>
<dbReference type="Pfam" id="PF13230">
    <property type="entry name" value="GATase_4"/>
    <property type="match status" value="1"/>
</dbReference>
<dbReference type="AlphaFoldDB" id="A0A0W0YYW5"/>
<proteinExistence type="predicted"/>
<reference evidence="3 4" key="1">
    <citation type="submission" date="2015-11" db="EMBL/GenBank/DDBJ databases">
        <title>Genomic analysis of 38 Legionella species identifies large and diverse effector repertoires.</title>
        <authorList>
            <person name="Burstein D."/>
            <person name="Amaro F."/>
            <person name="Zusman T."/>
            <person name="Lifshitz Z."/>
            <person name="Cohen O."/>
            <person name="Gilbert J.A."/>
            <person name="Pupko T."/>
            <person name="Shuman H.A."/>
            <person name="Segal G."/>
        </authorList>
    </citation>
    <scope>NUCLEOTIDE SEQUENCE [LARGE SCALE GENOMIC DNA]</scope>
    <source>
        <strain evidence="3 4">Mt.St.Helens-9</strain>
    </source>
</reference>
<comment type="caution">
    <text evidence="3">The sequence shown here is derived from an EMBL/GenBank/DDBJ whole genome shotgun (WGS) entry which is preliminary data.</text>
</comment>
<gene>
    <name evidence="3" type="ORF">Lspi_2332</name>
</gene>
<keyword evidence="3" id="KW-0808">Transferase</keyword>
<dbReference type="PATRIC" id="fig|452.5.peg.2571"/>
<evidence type="ECO:0000259" key="2">
    <source>
        <dbReference type="PROSITE" id="PS51278"/>
    </source>
</evidence>
<organism evidence="3 4">
    <name type="scientific">Legionella spiritensis</name>
    <dbReference type="NCBI Taxonomy" id="452"/>
    <lineage>
        <taxon>Bacteria</taxon>
        <taxon>Pseudomonadati</taxon>
        <taxon>Pseudomonadota</taxon>
        <taxon>Gammaproteobacteria</taxon>
        <taxon>Legionellales</taxon>
        <taxon>Legionellaceae</taxon>
        <taxon>Legionella</taxon>
    </lineage>
</organism>
<evidence type="ECO:0000313" key="4">
    <source>
        <dbReference type="Proteomes" id="UP000054877"/>
    </source>
</evidence>
<dbReference type="EMBL" id="LNYX01000031">
    <property type="protein sequence ID" value="KTD61702.1"/>
    <property type="molecule type" value="Genomic_DNA"/>
</dbReference>
<dbReference type="STRING" id="452.Lspi_2332"/>
<keyword evidence="4" id="KW-1185">Reference proteome</keyword>
<dbReference type="InterPro" id="IPR029055">
    <property type="entry name" value="Ntn_hydrolases_N"/>
</dbReference>
<dbReference type="InterPro" id="IPR052373">
    <property type="entry name" value="Gamma-glu_amide_hydrolase"/>
</dbReference>
<dbReference type="PANTHER" id="PTHR43187">
    <property type="entry name" value="GLUTAMINE AMIDOTRANSFERASE DUG3-RELATED"/>
    <property type="match status" value="1"/>
</dbReference>
<dbReference type="PANTHER" id="PTHR43187:SF1">
    <property type="entry name" value="GLUTAMINE AMIDOTRANSFERASE DUG3-RELATED"/>
    <property type="match status" value="1"/>
</dbReference>
<dbReference type="GO" id="GO:0016740">
    <property type="term" value="F:transferase activity"/>
    <property type="evidence" value="ECO:0007669"/>
    <property type="project" value="UniProtKB-KW"/>
</dbReference>
<dbReference type="InterPro" id="IPR026869">
    <property type="entry name" value="EgtC-like"/>
</dbReference>
<sequence>MCRVLSYLGQPILTDELLYQPDNSLITQSYNPKLMPHMMLNLAGFGMAAWGRIFYSSRSPFIYRTPTLPFYDDNLKIIASQIRANCLIAHIRGVPYSETNIVSKQNVHPFLYHGTDVVFAHNGGLAGFEDIRFELIKYMQTRFKNQIKGTTDSEWMYAVFLSQLPNKEVIEIKDVFEAVLILIDILQQIRKKNGIKISSPLNFFISNGRFLAATRFVLDYGHYPDTEYLSPHMVYHSLWYTYGERYGLIEDDYKMKMGKRRKSIIIASEPLTEDTTTWIEVPEYTFIGAHLEQGDIQISSSDIPV</sequence>
<dbReference type="OrthoDB" id="9804310at2"/>
<dbReference type="SUPFAM" id="SSF56235">
    <property type="entry name" value="N-terminal nucleophile aminohydrolases (Ntn hydrolases)"/>
    <property type="match status" value="1"/>
</dbReference>
<protein>
    <submittedName>
        <fullName evidence="3">Glutamine amidotransferase</fullName>
    </submittedName>
</protein>
<dbReference type="RefSeq" id="WP_058484234.1">
    <property type="nucleotide sequence ID" value="NZ_CAAAII010000001.1"/>
</dbReference>
<dbReference type="Gene3D" id="3.60.20.10">
    <property type="entry name" value="Glutamine Phosphoribosylpyrophosphate, subunit 1, domain 1"/>
    <property type="match status" value="1"/>
</dbReference>
<dbReference type="CDD" id="cd01908">
    <property type="entry name" value="YafJ"/>
    <property type="match status" value="1"/>
</dbReference>
<dbReference type="Proteomes" id="UP000054877">
    <property type="component" value="Unassembled WGS sequence"/>
</dbReference>
<feature type="domain" description="Glutamine amidotransferase type-2" evidence="2">
    <location>
        <begin position="2"/>
        <end position="302"/>
    </location>
</feature>
<evidence type="ECO:0000256" key="1">
    <source>
        <dbReference type="ARBA" id="ARBA00022962"/>
    </source>
</evidence>
<accession>A0A0W0YYW5</accession>
<dbReference type="InterPro" id="IPR017932">
    <property type="entry name" value="GATase_2_dom"/>
</dbReference>
<keyword evidence="1 3" id="KW-0315">Glutamine amidotransferase</keyword>